<feature type="domain" description="Reverse transcriptase" evidence="1">
    <location>
        <begin position="82"/>
        <end position="176"/>
    </location>
</feature>
<dbReference type="EMBL" id="JACGWN010000009">
    <property type="protein sequence ID" value="KAL0434060.1"/>
    <property type="molecule type" value="Genomic_DNA"/>
</dbReference>
<name>A0AAW2VYV0_9LAMI</name>
<dbReference type="InterPro" id="IPR000477">
    <property type="entry name" value="RT_dom"/>
</dbReference>
<dbReference type="Pfam" id="PF00078">
    <property type="entry name" value="RVT_1"/>
    <property type="match status" value="1"/>
</dbReference>
<comment type="caution">
    <text evidence="3">The sequence shown here is derived from an EMBL/GenBank/DDBJ whole genome shotgun (WGS) entry which is preliminary data.</text>
</comment>
<evidence type="ECO:0000313" key="3">
    <source>
        <dbReference type="EMBL" id="KAL0434060.1"/>
    </source>
</evidence>
<accession>A0AAW2VYV0</accession>
<dbReference type="PANTHER" id="PTHR46890:SF48">
    <property type="entry name" value="RNA-DIRECTED DNA POLYMERASE"/>
    <property type="match status" value="1"/>
</dbReference>
<dbReference type="InterPro" id="IPR026960">
    <property type="entry name" value="RVT-Znf"/>
</dbReference>
<reference evidence="3" key="1">
    <citation type="submission" date="2020-06" db="EMBL/GenBank/DDBJ databases">
        <authorList>
            <person name="Li T."/>
            <person name="Hu X."/>
            <person name="Zhang T."/>
            <person name="Song X."/>
            <person name="Zhang H."/>
            <person name="Dai N."/>
            <person name="Sheng W."/>
            <person name="Hou X."/>
            <person name="Wei L."/>
        </authorList>
    </citation>
    <scope>NUCLEOTIDE SEQUENCE</scope>
    <source>
        <strain evidence="3">KEN1</strain>
        <tissue evidence="3">Leaf</tissue>
    </source>
</reference>
<dbReference type="PANTHER" id="PTHR46890">
    <property type="entry name" value="NON-LTR RETROLELEMENT REVERSE TRANSCRIPTASE-LIKE PROTEIN-RELATED"/>
    <property type="match status" value="1"/>
</dbReference>
<sequence>MEATSDYFSSLFSSTNPSTSLIDDVVNFVSLRVSSEMNKSINMQFTKAEVVRAITQMFPFKSPKPDVHLFPKCDESNDPEMVSHFRPISLCNVIYKIVSKSVANTIKPFISSIISETQSAFIPGRLIIDNILVAFELNHFLKSKTCGKKGFAAVKLDMSKAYDWIEWRFLENMLTSGQVINLEKSNMVLSKNLHIAFKELLASTLRVTLIDKHDKYLNLPAVKGQSKSKMFVDIQDKSHFSHARLRSRPSLTWRSIIGVRGLIVVWSHWRVGNGEDISIWKDKWIPREPDFTPIRLPQQTSFDLKVQSLIDPTRKEWRTDLVHAMFHPLDTKVVLSIPLGHNCSKDRLIWHFNSKGVFTVKSSHQHRMTDWNFIWKHSVPNKVKVFGGKACRNALVTLTNLVRRCVEVANPCSFCSQQIEDLQHILLNC</sequence>
<reference evidence="3" key="2">
    <citation type="journal article" date="2024" name="Plant">
        <title>Genomic evolution and insights into agronomic trait innovations of Sesamum species.</title>
        <authorList>
            <person name="Miao H."/>
            <person name="Wang L."/>
            <person name="Qu L."/>
            <person name="Liu H."/>
            <person name="Sun Y."/>
            <person name="Le M."/>
            <person name="Wang Q."/>
            <person name="Wei S."/>
            <person name="Zheng Y."/>
            <person name="Lin W."/>
            <person name="Duan Y."/>
            <person name="Cao H."/>
            <person name="Xiong S."/>
            <person name="Wang X."/>
            <person name="Wei L."/>
            <person name="Li C."/>
            <person name="Ma Q."/>
            <person name="Ju M."/>
            <person name="Zhao R."/>
            <person name="Li G."/>
            <person name="Mu C."/>
            <person name="Tian Q."/>
            <person name="Mei H."/>
            <person name="Zhang T."/>
            <person name="Gao T."/>
            <person name="Zhang H."/>
        </authorList>
    </citation>
    <scope>NUCLEOTIDE SEQUENCE</scope>
    <source>
        <strain evidence="3">KEN1</strain>
    </source>
</reference>
<dbReference type="AlphaFoldDB" id="A0AAW2VYV0"/>
<dbReference type="Pfam" id="PF13966">
    <property type="entry name" value="zf-RVT"/>
    <property type="match status" value="1"/>
</dbReference>
<evidence type="ECO:0008006" key="4">
    <source>
        <dbReference type="Google" id="ProtNLM"/>
    </source>
</evidence>
<proteinExistence type="predicted"/>
<protein>
    <recommendedName>
        <fullName evidence="4">Reverse transcriptase domain-containing protein</fullName>
    </recommendedName>
</protein>
<feature type="domain" description="Reverse transcriptase zinc-binding" evidence="2">
    <location>
        <begin position="352"/>
        <end position="429"/>
    </location>
</feature>
<dbReference type="InterPro" id="IPR052343">
    <property type="entry name" value="Retrotransposon-Effector_Assoc"/>
</dbReference>
<organism evidence="3">
    <name type="scientific">Sesamum latifolium</name>
    <dbReference type="NCBI Taxonomy" id="2727402"/>
    <lineage>
        <taxon>Eukaryota</taxon>
        <taxon>Viridiplantae</taxon>
        <taxon>Streptophyta</taxon>
        <taxon>Embryophyta</taxon>
        <taxon>Tracheophyta</taxon>
        <taxon>Spermatophyta</taxon>
        <taxon>Magnoliopsida</taxon>
        <taxon>eudicotyledons</taxon>
        <taxon>Gunneridae</taxon>
        <taxon>Pentapetalae</taxon>
        <taxon>asterids</taxon>
        <taxon>lamiids</taxon>
        <taxon>Lamiales</taxon>
        <taxon>Pedaliaceae</taxon>
        <taxon>Sesamum</taxon>
    </lineage>
</organism>
<gene>
    <name evidence="3" type="ORF">Slati_2740300</name>
</gene>
<evidence type="ECO:0000259" key="2">
    <source>
        <dbReference type="Pfam" id="PF13966"/>
    </source>
</evidence>
<evidence type="ECO:0000259" key="1">
    <source>
        <dbReference type="Pfam" id="PF00078"/>
    </source>
</evidence>